<gene>
    <name evidence="1" type="ORF">LX32DRAFT_348262</name>
</gene>
<evidence type="ECO:0000313" key="2">
    <source>
        <dbReference type="Proteomes" id="UP001232148"/>
    </source>
</evidence>
<comment type="caution">
    <text evidence="1">The sequence shown here is derived from an EMBL/GenBank/DDBJ whole genome shotgun (WGS) entry which is preliminary data.</text>
</comment>
<sequence>MNSKLLIILTPPLPVQGPGKVLSQVTGTHLIYKMSSLLHVWQHGTEVELPSLWRGNTPTDIAVVFRVDKGLWDVHMY</sequence>
<proteinExistence type="predicted"/>
<evidence type="ECO:0000313" key="1">
    <source>
        <dbReference type="EMBL" id="KAK2029835.1"/>
    </source>
</evidence>
<protein>
    <submittedName>
        <fullName evidence="1">Uncharacterized protein</fullName>
    </submittedName>
</protein>
<dbReference type="AlphaFoldDB" id="A0AAD9M5M7"/>
<keyword evidence="2" id="KW-1185">Reference proteome</keyword>
<reference evidence="1" key="1">
    <citation type="submission" date="2021-06" db="EMBL/GenBank/DDBJ databases">
        <title>Comparative genomics, transcriptomics and evolutionary studies reveal genomic signatures of adaptation to plant cell wall in hemibiotrophic fungi.</title>
        <authorList>
            <consortium name="DOE Joint Genome Institute"/>
            <person name="Baroncelli R."/>
            <person name="Diaz J.F."/>
            <person name="Benocci T."/>
            <person name="Peng M."/>
            <person name="Battaglia E."/>
            <person name="Haridas S."/>
            <person name="Andreopoulos W."/>
            <person name="Labutti K."/>
            <person name="Pangilinan J."/>
            <person name="Floch G.L."/>
            <person name="Makela M.R."/>
            <person name="Henrissat B."/>
            <person name="Grigoriev I.V."/>
            <person name="Crouch J.A."/>
            <person name="De Vries R.P."/>
            <person name="Sukno S.A."/>
            <person name="Thon M.R."/>
        </authorList>
    </citation>
    <scope>NUCLEOTIDE SEQUENCE</scope>
    <source>
        <strain evidence="1">MAFF235873</strain>
    </source>
</reference>
<organism evidence="1 2">
    <name type="scientific">Colletotrichum zoysiae</name>
    <dbReference type="NCBI Taxonomy" id="1216348"/>
    <lineage>
        <taxon>Eukaryota</taxon>
        <taxon>Fungi</taxon>
        <taxon>Dikarya</taxon>
        <taxon>Ascomycota</taxon>
        <taxon>Pezizomycotina</taxon>
        <taxon>Sordariomycetes</taxon>
        <taxon>Hypocreomycetidae</taxon>
        <taxon>Glomerellales</taxon>
        <taxon>Glomerellaceae</taxon>
        <taxon>Colletotrichum</taxon>
        <taxon>Colletotrichum graminicola species complex</taxon>
    </lineage>
</organism>
<dbReference type="Proteomes" id="UP001232148">
    <property type="component" value="Unassembled WGS sequence"/>
</dbReference>
<accession>A0AAD9M5M7</accession>
<dbReference type="EMBL" id="MU842859">
    <property type="protein sequence ID" value="KAK2029835.1"/>
    <property type="molecule type" value="Genomic_DNA"/>
</dbReference>
<name>A0AAD9M5M7_9PEZI</name>